<accession>A0ABM9UR30</accession>
<dbReference type="EMBL" id="CYZR01000005">
    <property type="protein sequence ID" value="CUO00982.1"/>
    <property type="molecule type" value="Genomic_DNA"/>
</dbReference>
<dbReference type="InterPro" id="IPR006287">
    <property type="entry name" value="DJ-1"/>
</dbReference>
<keyword evidence="3" id="KW-1185">Reference proteome</keyword>
<proteinExistence type="predicted"/>
<dbReference type="InterPro" id="IPR002818">
    <property type="entry name" value="DJ-1/PfpI"/>
</dbReference>
<dbReference type="PANTHER" id="PTHR48094">
    <property type="entry name" value="PROTEIN/NUCLEIC ACID DEGLYCASE DJ-1-RELATED"/>
    <property type="match status" value="1"/>
</dbReference>
<evidence type="ECO:0000313" key="3">
    <source>
        <dbReference type="Proteomes" id="UP000095488"/>
    </source>
</evidence>
<protein>
    <submittedName>
        <fullName evidence="2">Chaperone protein YajL</fullName>
    </submittedName>
</protein>
<dbReference type="NCBIfam" id="TIGR01383">
    <property type="entry name" value="not_thiJ"/>
    <property type="match status" value="1"/>
</dbReference>
<feature type="domain" description="DJ-1/PfpI" evidence="1">
    <location>
        <begin position="2"/>
        <end position="167"/>
    </location>
</feature>
<sequence length="186" mass="20255">MKKVLVLLAEGFEMIEGLAVIDVCVRAKLKCDTASISNSREVKSSHGVIIKADKLLKDIAGNQEYDAIVIPGGIPGTYNLRDNEDVINIIKDYNNKGKIVAAICAGPIVLNKAEILNGKDVTSHPSVKDEFKDSNYIEDKKVVVSENIITSRGAGTAFDFGLKIITQLGYKEEATNIKKAIMLDFI</sequence>
<reference evidence="2 3" key="1">
    <citation type="submission" date="2015-09" db="EMBL/GenBank/DDBJ databases">
        <authorList>
            <consortium name="Pathogen Informatics"/>
        </authorList>
    </citation>
    <scope>NUCLEOTIDE SEQUENCE [LARGE SCALE GENOMIC DNA]</scope>
    <source>
        <strain evidence="2 3">2789STDY5834858</strain>
    </source>
</reference>
<dbReference type="SUPFAM" id="SSF52317">
    <property type="entry name" value="Class I glutamine amidotransferase-like"/>
    <property type="match status" value="1"/>
</dbReference>
<organism evidence="2 3">
    <name type="scientific">Sarcina ventriculi</name>
    <name type="common">Clostridium ventriculi</name>
    <dbReference type="NCBI Taxonomy" id="1267"/>
    <lineage>
        <taxon>Bacteria</taxon>
        <taxon>Bacillati</taxon>
        <taxon>Bacillota</taxon>
        <taxon>Clostridia</taxon>
        <taxon>Eubacteriales</taxon>
        <taxon>Clostridiaceae</taxon>
        <taxon>Sarcina</taxon>
    </lineage>
</organism>
<dbReference type="InterPro" id="IPR050325">
    <property type="entry name" value="Prot/Nucl_acid_deglycase"/>
</dbReference>
<dbReference type="InterPro" id="IPR029062">
    <property type="entry name" value="Class_I_gatase-like"/>
</dbReference>
<comment type="caution">
    <text evidence="2">The sequence shown here is derived from an EMBL/GenBank/DDBJ whole genome shotgun (WGS) entry which is preliminary data.</text>
</comment>
<dbReference type="Gene3D" id="3.40.50.880">
    <property type="match status" value="1"/>
</dbReference>
<dbReference type="RefSeq" id="WP_055259396.1">
    <property type="nucleotide sequence ID" value="NZ_BCMV01000008.1"/>
</dbReference>
<gene>
    <name evidence="2" type="primary">yajL</name>
    <name evidence="2" type="ORF">ERS852473_01655</name>
</gene>
<evidence type="ECO:0000259" key="1">
    <source>
        <dbReference type="Pfam" id="PF01965"/>
    </source>
</evidence>
<evidence type="ECO:0000313" key="2">
    <source>
        <dbReference type="EMBL" id="CUO00982.1"/>
    </source>
</evidence>
<dbReference type="Pfam" id="PF01965">
    <property type="entry name" value="DJ-1_PfpI"/>
    <property type="match status" value="1"/>
</dbReference>
<dbReference type="CDD" id="cd03135">
    <property type="entry name" value="GATase1_DJ-1"/>
    <property type="match status" value="1"/>
</dbReference>
<dbReference type="Proteomes" id="UP000095488">
    <property type="component" value="Unassembled WGS sequence"/>
</dbReference>
<dbReference type="PANTHER" id="PTHR48094:SF12">
    <property type="entry name" value="PARKINSON DISEASE PROTEIN 7 HOMOLOG"/>
    <property type="match status" value="1"/>
</dbReference>
<name>A0ABM9UR30_SARVE</name>